<reference evidence="1 2" key="1">
    <citation type="submission" date="2023-10" db="EMBL/GenBank/DDBJ databases">
        <title>Genome-Wide Identification Analysis in wild type Solanum Pinnatisectum Reveals Some Genes Defensing Phytophthora Infestans.</title>
        <authorList>
            <person name="Sun C."/>
        </authorList>
    </citation>
    <scope>NUCLEOTIDE SEQUENCE [LARGE SCALE GENOMIC DNA]</scope>
    <source>
        <strain evidence="1">LQN</strain>
        <tissue evidence="1">Leaf</tissue>
    </source>
</reference>
<dbReference type="AlphaFoldDB" id="A0AAV9M7B3"/>
<evidence type="ECO:0000313" key="2">
    <source>
        <dbReference type="Proteomes" id="UP001311915"/>
    </source>
</evidence>
<sequence>MIMRWWSCTYNNEAHQLILQVIPIFICWNLWKNRCAVKYGGKQSNMTRLKHLVILDRFKLLQTKFPYIS</sequence>
<gene>
    <name evidence="1" type="ORF">R3W88_007972</name>
</gene>
<proteinExistence type="predicted"/>
<protein>
    <submittedName>
        <fullName evidence="1">Uncharacterized protein</fullName>
    </submittedName>
</protein>
<evidence type="ECO:0000313" key="1">
    <source>
        <dbReference type="EMBL" id="KAK4733711.1"/>
    </source>
</evidence>
<dbReference type="Proteomes" id="UP001311915">
    <property type="component" value="Unassembled WGS sequence"/>
</dbReference>
<organism evidence="1 2">
    <name type="scientific">Solanum pinnatisectum</name>
    <name type="common">tansyleaf nightshade</name>
    <dbReference type="NCBI Taxonomy" id="50273"/>
    <lineage>
        <taxon>Eukaryota</taxon>
        <taxon>Viridiplantae</taxon>
        <taxon>Streptophyta</taxon>
        <taxon>Embryophyta</taxon>
        <taxon>Tracheophyta</taxon>
        <taxon>Spermatophyta</taxon>
        <taxon>Magnoliopsida</taxon>
        <taxon>eudicotyledons</taxon>
        <taxon>Gunneridae</taxon>
        <taxon>Pentapetalae</taxon>
        <taxon>asterids</taxon>
        <taxon>lamiids</taxon>
        <taxon>Solanales</taxon>
        <taxon>Solanaceae</taxon>
        <taxon>Solanoideae</taxon>
        <taxon>Solaneae</taxon>
        <taxon>Solanum</taxon>
    </lineage>
</organism>
<name>A0AAV9M7B3_9SOLN</name>
<accession>A0AAV9M7B3</accession>
<comment type="caution">
    <text evidence="1">The sequence shown here is derived from an EMBL/GenBank/DDBJ whole genome shotgun (WGS) entry which is preliminary data.</text>
</comment>
<keyword evidence="2" id="KW-1185">Reference proteome</keyword>
<dbReference type="EMBL" id="JAWPEI010000002">
    <property type="protein sequence ID" value="KAK4733711.1"/>
    <property type="molecule type" value="Genomic_DNA"/>
</dbReference>